<reference evidence="2" key="1">
    <citation type="submission" date="2020-07" db="EMBL/GenBank/DDBJ databases">
        <authorList>
            <person name="Lin J."/>
        </authorList>
    </citation>
    <scope>NUCLEOTIDE SEQUENCE</scope>
</reference>
<feature type="compositionally biased region" description="Pro residues" evidence="1">
    <location>
        <begin position="10"/>
        <end position="20"/>
    </location>
</feature>
<dbReference type="EMBL" id="LR862148">
    <property type="protein sequence ID" value="CAD1830377.1"/>
    <property type="molecule type" value="Genomic_DNA"/>
</dbReference>
<feature type="compositionally biased region" description="Basic and acidic residues" evidence="1">
    <location>
        <begin position="36"/>
        <end position="53"/>
    </location>
</feature>
<organism evidence="2">
    <name type="scientific">Ananas comosus var. bracteatus</name>
    <name type="common">red pineapple</name>
    <dbReference type="NCBI Taxonomy" id="296719"/>
    <lineage>
        <taxon>Eukaryota</taxon>
        <taxon>Viridiplantae</taxon>
        <taxon>Streptophyta</taxon>
        <taxon>Embryophyta</taxon>
        <taxon>Tracheophyta</taxon>
        <taxon>Spermatophyta</taxon>
        <taxon>Magnoliopsida</taxon>
        <taxon>Liliopsida</taxon>
        <taxon>Poales</taxon>
        <taxon>Bromeliaceae</taxon>
        <taxon>Bromelioideae</taxon>
        <taxon>Ananas</taxon>
    </lineage>
</organism>
<feature type="region of interest" description="Disordered" evidence="1">
    <location>
        <begin position="91"/>
        <end position="130"/>
    </location>
</feature>
<evidence type="ECO:0000256" key="1">
    <source>
        <dbReference type="SAM" id="MobiDB-lite"/>
    </source>
</evidence>
<sequence length="130" mass="14080">MTLTLTLPQLPLPLPLPLPPAALRSGRGGRWRRRREPGGHLGGRERAEPDPRLLVRFPNLAHPPPRRAPPPHPLYTGCRVSRNFVRPAGRFGGADDTVAYSPVSADADADADVDGELDSPPPPLKNSIQI</sequence>
<proteinExistence type="predicted"/>
<name>A0A6V7PHT0_ANACO</name>
<protein>
    <submittedName>
        <fullName evidence="2">Uncharacterized protein</fullName>
    </submittedName>
</protein>
<gene>
    <name evidence="2" type="ORF">CB5_LOCUS13588</name>
</gene>
<dbReference type="AlphaFoldDB" id="A0A6V7PHT0"/>
<evidence type="ECO:0000313" key="2">
    <source>
        <dbReference type="EMBL" id="CAD1830377.1"/>
    </source>
</evidence>
<feature type="region of interest" description="Disordered" evidence="1">
    <location>
        <begin position="1"/>
        <end position="74"/>
    </location>
</feature>
<feature type="compositionally biased region" description="Pro residues" evidence="1">
    <location>
        <begin position="61"/>
        <end position="73"/>
    </location>
</feature>
<feature type="compositionally biased region" description="Acidic residues" evidence="1">
    <location>
        <begin position="107"/>
        <end position="117"/>
    </location>
</feature>
<accession>A0A6V7PHT0</accession>